<organism evidence="2 3">
    <name type="scientific">Dermacoccus barathri</name>
    <dbReference type="NCBI Taxonomy" id="322601"/>
    <lineage>
        <taxon>Bacteria</taxon>
        <taxon>Bacillati</taxon>
        <taxon>Actinomycetota</taxon>
        <taxon>Actinomycetes</taxon>
        <taxon>Micrococcales</taxon>
        <taxon>Dermacoccaceae</taxon>
        <taxon>Dermacoccus</taxon>
    </lineage>
</organism>
<dbReference type="PANTHER" id="PTHR10000">
    <property type="entry name" value="PHOSPHOSERINE PHOSPHATASE"/>
    <property type="match status" value="1"/>
</dbReference>
<comment type="caution">
    <text evidence="2">The sequence shown here is derived from an EMBL/GenBank/DDBJ whole genome shotgun (WGS) entry which is preliminary data.</text>
</comment>
<dbReference type="InterPro" id="IPR036412">
    <property type="entry name" value="HAD-like_sf"/>
</dbReference>
<evidence type="ECO:0000313" key="2">
    <source>
        <dbReference type="EMBL" id="GAA1532436.1"/>
    </source>
</evidence>
<dbReference type="EMBL" id="BAAANV010000013">
    <property type="protein sequence ID" value="GAA1532436.1"/>
    <property type="molecule type" value="Genomic_DNA"/>
</dbReference>
<sequence>MRVTPSDDTTPVIPEAAAANSVRPGAGAGSHEWPPLMVCLDIDGTLLQYDGTMHDATRDAVRDTVAAGHHVVLSTGRAVVATTPILRMLDLDHGYVVCSNGAITLRLDSSLDAGYEIVERVTFDPAPALSLLRGQWEDAVIAVEGPDGFKVTAPFPDGELDGEQTVVEWEELMSEPVTRVTFRSPSGTSEDFLELADRIGLHHVNYAVGYTAWMDINPEGVSKASALELVRRKLEIEPSNTVAVGDQRNDLEMLEWAARGVAMGQAPDEVKDAADEVTGPIENDGAADVLRSLL</sequence>
<reference evidence="2 3" key="1">
    <citation type="journal article" date="2019" name="Int. J. Syst. Evol. Microbiol.">
        <title>The Global Catalogue of Microorganisms (GCM) 10K type strain sequencing project: providing services to taxonomists for standard genome sequencing and annotation.</title>
        <authorList>
            <consortium name="The Broad Institute Genomics Platform"/>
            <consortium name="The Broad Institute Genome Sequencing Center for Infectious Disease"/>
            <person name="Wu L."/>
            <person name="Ma J."/>
        </authorList>
    </citation>
    <scope>NUCLEOTIDE SEQUENCE [LARGE SCALE GENOMIC DNA]</scope>
    <source>
        <strain evidence="2 3">JCM 14588</strain>
    </source>
</reference>
<evidence type="ECO:0000256" key="1">
    <source>
        <dbReference type="SAM" id="MobiDB-lite"/>
    </source>
</evidence>
<dbReference type="PANTHER" id="PTHR10000:SF8">
    <property type="entry name" value="HAD SUPERFAMILY HYDROLASE-LIKE, TYPE 3"/>
    <property type="match status" value="1"/>
</dbReference>
<protein>
    <submittedName>
        <fullName evidence="2">HAD family hydrolase</fullName>
    </submittedName>
</protein>
<dbReference type="Pfam" id="PF08282">
    <property type="entry name" value="Hydrolase_3"/>
    <property type="match status" value="1"/>
</dbReference>
<evidence type="ECO:0000313" key="3">
    <source>
        <dbReference type="Proteomes" id="UP001501288"/>
    </source>
</evidence>
<dbReference type="GO" id="GO:0016787">
    <property type="term" value="F:hydrolase activity"/>
    <property type="evidence" value="ECO:0007669"/>
    <property type="project" value="UniProtKB-KW"/>
</dbReference>
<dbReference type="SUPFAM" id="SSF56784">
    <property type="entry name" value="HAD-like"/>
    <property type="match status" value="1"/>
</dbReference>
<feature type="region of interest" description="Disordered" evidence="1">
    <location>
        <begin position="1"/>
        <end position="30"/>
    </location>
</feature>
<name>A0ABN2B283_9MICO</name>
<dbReference type="Gene3D" id="3.40.50.1000">
    <property type="entry name" value="HAD superfamily/HAD-like"/>
    <property type="match status" value="1"/>
</dbReference>
<proteinExistence type="predicted"/>
<dbReference type="Proteomes" id="UP001501288">
    <property type="component" value="Unassembled WGS sequence"/>
</dbReference>
<keyword evidence="2" id="KW-0378">Hydrolase</keyword>
<dbReference type="InterPro" id="IPR023214">
    <property type="entry name" value="HAD_sf"/>
</dbReference>
<keyword evidence="3" id="KW-1185">Reference proteome</keyword>
<dbReference type="Gene3D" id="3.30.1240.10">
    <property type="match status" value="1"/>
</dbReference>
<dbReference type="PROSITE" id="PS01229">
    <property type="entry name" value="COF_2"/>
    <property type="match status" value="1"/>
</dbReference>
<accession>A0ABN2B283</accession>
<gene>
    <name evidence="2" type="ORF">GCM10009762_02960</name>
</gene>